<protein>
    <submittedName>
        <fullName evidence="5">AraC-type DNA-binding protein</fullName>
    </submittedName>
</protein>
<dbReference type="OrthoDB" id="799767at2"/>
<evidence type="ECO:0000256" key="1">
    <source>
        <dbReference type="ARBA" id="ARBA00023015"/>
    </source>
</evidence>
<reference evidence="5 6" key="1">
    <citation type="submission" date="2016-10" db="EMBL/GenBank/DDBJ databases">
        <authorList>
            <person name="de Groot N.N."/>
        </authorList>
    </citation>
    <scope>NUCLEOTIDE SEQUENCE [LARGE SCALE GENOMIC DNA]</scope>
    <source>
        <strain evidence="5 6">DSM 22789</strain>
    </source>
</reference>
<evidence type="ECO:0000256" key="2">
    <source>
        <dbReference type="ARBA" id="ARBA00023125"/>
    </source>
</evidence>
<dbReference type="PANTHER" id="PTHR43280">
    <property type="entry name" value="ARAC-FAMILY TRANSCRIPTIONAL REGULATOR"/>
    <property type="match status" value="1"/>
</dbReference>
<dbReference type="Pfam" id="PF12833">
    <property type="entry name" value="HTH_18"/>
    <property type="match status" value="1"/>
</dbReference>
<evidence type="ECO:0000313" key="5">
    <source>
        <dbReference type="EMBL" id="SFS49309.1"/>
    </source>
</evidence>
<dbReference type="RefSeq" id="WP_093363770.1">
    <property type="nucleotide sequence ID" value="NZ_FOZZ01000002.1"/>
</dbReference>
<name>A0A1I6QA24_9SPHI</name>
<dbReference type="AlphaFoldDB" id="A0A1I6QA24"/>
<feature type="domain" description="HTH araC/xylS-type" evidence="4">
    <location>
        <begin position="229"/>
        <end position="329"/>
    </location>
</feature>
<dbReference type="SMART" id="SM00342">
    <property type="entry name" value="HTH_ARAC"/>
    <property type="match status" value="1"/>
</dbReference>
<keyword evidence="3" id="KW-0804">Transcription</keyword>
<dbReference type="InterPro" id="IPR018060">
    <property type="entry name" value="HTH_AraC"/>
</dbReference>
<keyword evidence="6" id="KW-1185">Reference proteome</keyword>
<dbReference type="EMBL" id="FOZZ01000002">
    <property type="protein sequence ID" value="SFS49309.1"/>
    <property type="molecule type" value="Genomic_DNA"/>
</dbReference>
<evidence type="ECO:0000256" key="3">
    <source>
        <dbReference type="ARBA" id="ARBA00023163"/>
    </source>
</evidence>
<keyword evidence="1" id="KW-0805">Transcription regulation</keyword>
<accession>A0A1I6QA24</accession>
<dbReference type="InterPro" id="IPR009057">
    <property type="entry name" value="Homeodomain-like_sf"/>
</dbReference>
<dbReference type="GO" id="GO:0003700">
    <property type="term" value="F:DNA-binding transcription factor activity"/>
    <property type="evidence" value="ECO:0007669"/>
    <property type="project" value="InterPro"/>
</dbReference>
<dbReference type="SUPFAM" id="SSF46689">
    <property type="entry name" value="Homeodomain-like"/>
    <property type="match status" value="1"/>
</dbReference>
<evidence type="ECO:0000313" key="6">
    <source>
        <dbReference type="Proteomes" id="UP000198785"/>
    </source>
</evidence>
<dbReference type="STRING" id="683125.SAMN05660206_102220"/>
<dbReference type="Gene3D" id="1.10.10.60">
    <property type="entry name" value="Homeodomain-like"/>
    <property type="match status" value="1"/>
</dbReference>
<organism evidence="5 6">
    <name type="scientific">Sphingobacterium wenxiniae</name>
    <dbReference type="NCBI Taxonomy" id="683125"/>
    <lineage>
        <taxon>Bacteria</taxon>
        <taxon>Pseudomonadati</taxon>
        <taxon>Bacteroidota</taxon>
        <taxon>Sphingobacteriia</taxon>
        <taxon>Sphingobacteriales</taxon>
        <taxon>Sphingobacteriaceae</taxon>
        <taxon>Sphingobacterium</taxon>
    </lineage>
</organism>
<gene>
    <name evidence="5" type="ORF">SAMN05660206_102220</name>
</gene>
<dbReference type="Proteomes" id="UP000198785">
    <property type="component" value="Unassembled WGS sequence"/>
</dbReference>
<sequence>MKIPFRIISEELPQPHSVAGNIPKISSYHIPYTNKISWRGAAWWMALQWYDAKHAYVYCMEIHSKNGLDVVLRCFCDDIHWLYLLKGRLSLNDKYTQQKLQEGFHAQYITLTDRTTLSAGSGRHILVGFTVAKGWLSRYMTDGLDFLPPSRSVNNNEASKYTIRPPVRTTPAMQAEILSLMTLPLSARLSQDSAIYQPVSQLVELERVSYLKAEDPPVVSGNRCAAIAEAVQRYVIKSIQHGAHIPPISEIASHFHVHPDYLSRCHRVYYGIGLKQFIREKLLHKAYELLLTGEKVGDVAFKLGFWDVSAFGKAFKQLFQFNPSEVGQQKRS</sequence>
<evidence type="ECO:0000259" key="4">
    <source>
        <dbReference type="PROSITE" id="PS01124"/>
    </source>
</evidence>
<dbReference type="PANTHER" id="PTHR43280:SF31">
    <property type="entry name" value="TRANSCRIPTIONAL REGULATORY PROTEIN"/>
    <property type="match status" value="1"/>
</dbReference>
<dbReference type="PROSITE" id="PS01124">
    <property type="entry name" value="HTH_ARAC_FAMILY_2"/>
    <property type="match status" value="1"/>
</dbReference>
<keyword evidence="2 5" id="KW-0238">DNA-binding</keyword>
<dbReference type="GO" id="GO:0043565">
    <property type="term" value="F:sequence-specific DNA binding"/>
    <property type="evidence" value="ECO:0007669"/>
    <property type="project" value="InterPro"/>
</dbReference>
<proteinExistence type="predicted"/>